<protein>
    <recommendedName>
        <fullName evidence="4">LisH domain-containing protein</fullName>
    </recommendedName>
</protein>
<proteinExistence type="predicted"/>
<feature type="compositionally biased region" description="Basic and acidic residues" evidence="1">
    <location>
        <begin position="166"/>
        <end position="187"/>
    </location>
</feature>
<dbReference type="Gene3D" id="1.20.960.40">
    <property type="match status" value="1"/>
</dbReference>
<gene>
    <name evidence="2" type="ORF">TRSC58_05703</name>
</gene>
<dbReference type="Proteomes" id="UP000031737">
    <property type="component" value="Unassembled WGS sequence"/>
</dbReference>
<evidence type="ECO:0000313" key="2">
    <source>
        <dbReference type="EMBL" id="ESL06620.1"/>
    </source>
</evidence>
<dbReference type="VEuPathDB" id="TriTrypDB:TRSC58_05703"/>
<sequence>MEENPVEEDTNEINTTLLELQGAFAEALRNAGVLGKLRAQLRAAAISVIRGDPHLCTAAVGKTMVPGDLSPEGRVALLLIQDFARMHGLQQTLGVFEEESNLSLVGESELNTARRLQGSQKSSALEQLIAAAMAHASPRIEEQQSTMTLKSVLRAPTGVAAAAEGEEQKGHLEAKQEHGEEGGSWEVPHHPEIAAGLREYEDSVDYSVAGTSDPSCADESMYDNIDKF</sequence>
<comment type="caution">
    <text evidence="2">The sequence shown here is derived from an EMBL/GenBank/DDBJ whole genome shotgun (WGS) entry which is preliminary data.</text>
</comment>
<organism evidence="2 3">
    <name type="scientific">Trypanosoma rangeli SC58</name>
    <dbReference type="NCBI Taxonomy" id="429131"/>
    <lineage>
        <taxon>Eukaryota</taxon>
        <taxon>Discoba</taxon>
        <taxon>Euglenozoa</taxon>
        <taxon>Kinetoplastea</taxon>
        <taxon>Metakinetoplastina</taxon>
        <taxon>Trypanosomatida</taxon>
        <taxon>Trypanosomatidae</taxon>
        <taxon>Trypanosoma</taxon>
        <taxon>Herpetosoma</taxon>
    </lineage>
</organism>
<dbReference type="AlphaFoldDB" id="A0A061IX24"/>
<evidence type="ECO:0008006" key="4">
    <source>
        <dbReference type="Google" id="ProtNLM"/>
    </source>
</evidence>
<name>A0A061IX24_TRYRA</name>
<feature type="region of interest" description="Disordered" evidence="1">
    <location>
        <begin position="209"/>
        <end position="228"/>
    </location>
</feature>
<reference evidence="2 3" key="1">
    <citation type="submission" date="2013-07" db="EMBL/GenBank/DDBJ databases">
        <authorList>
            <person name="Stoco P.H."/>
            <person name="Wagner G."/>
            <person name="Gerber A."/>
            <person name="Zaha A."/>
            <person name="Thompson C."/>
            <person name="Bartholomeu D.C."/>
            <person name="Luckemeyer D.D."/>
            <person name="Bahia D."/>
            <person name="Loreto E."/>
            <person name="Prestes E.B."/>
            <person name="Lima F.M."/>
            <person name="Rodrigues-Luiz G."/>
            <person name="Vallejo G.A."/>
            <person name="Filho J.F."/>
            <person name="Monteiro K.M."/>
            <person name="Tyler K.M."/>
            <person name="de Almeida L.G."/>
            <person name="Ortiz M.F."/>
            <person name="Siervo M.A."/>
            <person name="de Moraes M.H."/>
            <person name="Cunha O.L."/>
            <person name="Mendonca-Neto R."/>
            <person name="Silva R."/>
            <person name="Teixeira S.M."/>
            <person name="Murta S.M."/>
            <person name="Sincero T.C."/>
            <person name="Mendes T.A."/>
            <person name="Urmenyi T.P."/>
            <person name="Silva V.G."/>
            <person name="da Rocha W.D."/>
            <person name="Andersson B."/>
            <person name="Romanha A.J."/>
            <person name="Steindel M."/>
            <person name="de Vasconcelos A.T."/>
            <person name="Grisard E.C."/>
        </authorList>
    </citation>
    <scope>NUCLEOTIDE SEQUENCE [LARGE SCALE GENOMIC DNA]</scope>
    <source>
        <strain evidence="2 3">SC58</strain>
    </source>
</reference>
<accession>A0A061IX24</accession>
<dbReference type="OrthoDB" id="2160638at2759"/>
<keyword evidence="3" id="KW-1185">Reference proteome</keyword>
<evidence type="ECO:0000256" key="1">
    <source>
        <dbReference type="SAM" id="MobiDB-lite"/>
    </source>
</evidence>
<evidence type="ECO:0000313" key="3">
    <source>
        <dbReference type="Proteomes" id="UP000031737"/>
    </source>
</evidence>
<feature type="region of interest" description="Disordered" evidence="1">
    <location>
        <begin position="165"/>
        <end position="187"/>
    </location>
</feature>
<dbReference type="EMBL" id="AUPL01005703">
    <property type="protein sequence ID" value="ESL06620.1"/>
    <property type="molecule type" value="Genomic_DNA"/>
</dbReference>